<evidence type="ECO:0000313" key="1">
    <source>
        <dbReference type="Proteomes" id="UP000036681"/>
    </source>
</evidence>
<proteinExistence type="predicted"/>
<dbReference type="GO" id="GO:0030686">
    <property type="term" value="C:90S preribosome"/>
    <property type="evidence" value="ECO:0007669"/>
    <property type="project" value="TreeGrafter"/>
</dbReference>
<dbReference type="InterPro" id="IPR016024">
    <property type="entry name" value="ARM-type_fold"/>
</dbReference>
<dbReference type="InterPro" id="IPR011989">
    <property type="entry name" value="ARM-like"/>
</dbReference>
<dbReference type="InterPro" id="IPR052575">
    <property type="entry name" value="SSU_processome_comp_20"/>
</dbReference>
<organism evidence="1 2">
    <name type="scientific">Ascaris lumbricoides</name>
    <name type="common">Giant roundworm</name>
    <dbReference type="NCBI Taxonomy" id="6252"/>
    <lineage>
        <taxon>Eukaryota</taxon>
        <taxon>Metazoa</taxon>
        <taxon>Ecdysozoa</taxon>
        <taxon>Nematoda</taxon>
        <taxon>Chromadorea</taxon>
        <taxon>Rhabditida</taxon>
        <taxon>Spirurina</taxon>
        <taxon>Ascaridomorpha</taxon>
        <taxon>Ascaridoidea</taxon>
        <taxon>Ascarididae</taxon>
        <taxon>Ascaris</taxon>
    </lineage>
</organism>
<dbReference type="WBParaSite" id="ALUE_0001438901-mRNA-1">
    <property type="protein sequence ID" value="ALUE_0001438901-mRNA-1"/>
    <property type="gene ID" value="ALUE_0001438901"/>
</dbReference>
<name>A0A0M3IA33_ASCLU</name>
<dbReference type="Gene3D" id="1.25.10.10">
    <property type="entry name" value="Leucine-rich Repeat Variant"/>
    <property type="match status" value="1"/>
</dbReference>
<protein>
    <submittedName>
        <fullName evidence="2">DRIM domain-containing protein</fullName>
    </submittedName>
</protein>
<dbReference type="GO" id="GO:0032040">
    <property type="term" value="C:small-subunit processome"/>
    <property type="evidence" value="ECO:0007669"/>
    <property type="project" value="TreeGrafter"/>
</dbReference>
<dbReference type="SUPFAM" id="SSF48371">
    <property type="entry name" value="ARM repeat"/>
    <property type="match status" value="1"/>
</dbReference>
<sequence length="652" mass="74329">MRKKSKSTSTNPFRCTQEEFVGFQYVPFTEQIANISADVTRWQIALPTTTTERETFFYDAIVKWNDKDYGGYYKSFLEDIPFESGELRTYAQLLHHQKTVFDAVLKHLAVEESTSLVTIIELTIALARDLREDLSIYLWQLFEAIITLLEKANQQTELLETGFRALAVLFKLQWRKIVRELRRTFVLQVFRRFIRLFASKRGYLRRFAAEAFAFLLRKSHSIGKLTAFLAETAEKHHVTLTLFASKRGYLRRFAAEAFAFLLRKSHSIGKLTAFLAETAEKVTLEIVDSSLNIDSEATRDVAIRILEGMMSRCASYARKEHTSPIVDVLLKKFIWSSQSVERQTYLVALSKLLLVWVSVKKGNSLPNVSALMDAIKENIAVDGWILQKELLKLVSKAILTYCCESSIHSTIVSAVEMISDKAERYMQTCFRIGVLLLAGVITPDAGVVFSSEIDNVLDFFADLSEASMFDIWLMPSVGKFATKVLSEQSGDSPTKIFKFYAYLCSKRRPFCLEEGNLERVPFFDVSQHVEVRLKIMECIRTNLEANDDHLLTVAYAVRTYPWLWRQAEKPQNAEALVSILRSSMKTSSTGHSHLTLLATSAISLVDKKLFSPFSMEELIDFIAKEIISSLGHWESAVRQIALEVLNSFDIPL</sequence>
<accession>A0A0M3IA33</accession>
<dbReference type="Proteomes" id="UP000036681">
    <property type="component" value="Unplaced"/>
</dbReference>
<reference evidence="2" key="1">
    <citation type="submission" date="2017-02" db="UniProtKB">
        <authorList>
            <consortium name="WormBaseParasite"/>
        </authorList>
    </citation>
    <scope>IDENTIFICATION</scope>
</reference>
<dbReference type="PANTHER" id="PTHR17695">
    <property type="entry name" value="SMALL SUBUNIT PROCESSOME COMPONENT 20 HOMOLOG"/>
    <property type="match status" value="1"/>
</dbReference>
<dbReference type="AlphaFoldDB" id="A0A0M3IA33"/>
<keyword evidence="1" id="KW-1185">Reference proteome</keyword>
<dbReference type="PANTHER" id="PTHR17695:SF11">
    <property type="entry name" value="SMALL SUBUNIT PROCESSOME COMPONENT 20 HOMOLOG"/>
    <property type="match status" value="1"/>
</dbReference>
<evidence type="ECO:0000313" key="2">
    <source>
        <dbReference type="WBParaSite" id="ALUE_0001438901-mRNA-1"/>
    </source>
</evidence>